<dbReference type="EMBL" id="LWDX02033215">
    <property type="protein sequence ID" value="OEL27094.1"/>
    <property type="molecule type" value="Genomic_DNA"/>
</dbReference>
<organism evidence="2 3">
    <name type="scientific">Dichanthelium oligosanthes</name>
    <dbReference type="NCBI Taxonomy" id="888268"/>
    <lineage>
        <taxon>Eukaryota</taxon>
        <taxon>Viridiplantae</taxon>
        <taxon>Streptophyta</taxon>
        <taxon>Embryophyta</taxon>
        <taxon>Tracheophyta</taxon>
        <taxon>Spermatophyta</taxon>
        <taxon>Magnoliopsida</taxon>
        <taxon>Liliopsida</taxon>
        <taxon>Poales</taxon>
        <taxon>Poaceae</taxon>
        <taxon>PACMAD clade</taxon>
        <taxon>Panicoideae</taxon>
        <taxon>Panicodae</taxon>
        <taxon>Paniceae</taxon>
        <taxon>Dichantheliinae</taxon>
        <taxon>Dichanthelium</taxon>
    </lineage>
</organism>
<proteinExistence type="predicted"/>
<name>A0A1E5VPV1_9POAL</name>
<dbReference type="STRING" id="888268.A0A1E5VPV1"/>
<feature type="domain" description="DUF569" evidence="1">
    <location>
        <begin position="8"/>
        <end position="137"/>
    </location>
</feature>
<dbReference type="InterPro" id="IPR007679">
    <property type="entry name" value="DUF569"/>
</dbReference>
<sequence length="156" mass="16636">MEAAQGVGFVRLQSCVRRGRYLAAEENGTGVCLRAGHRAASNIVWTVKAAAGADGEAGVLLRGAYGHYLVASNLPAATGPPGAVIAQQSAIADDSSPPRTFLWQFVRKDGSFVVRNLTGRFLRANGKYLRWRRSATVACDDGRLEGSIDEGTEERA</sequence>
<evidence type="ECO:0000313" key="2">
    <source>
        <dbReference type="EMBL" id="OEL27094.1"/>
    </source>
</evidence>
<dbReference type="SUPFAM" id="SSF50405">
    <property type="entry name" value="Actin-crosslinking proteins"/>
    <property type="match status" value="1"/>
</dbReference>
<keyword evidence="3" id="KW-1185">Reference proteome</keyword>
<reference evidence="2 3" key="1">
    <citation type="submission" date="2016-09" db="EMBL/GenBank/DDBJ databases">
        <title>The draft genome of Dichanthelium oligosanthes: A C3 panicoid grass species.</title>
        <authorList>
            <person name="Studer A.J."/>
            <person name="Schnable J.C."/>
            <person name="Brutnell T.P."/>
        </authorList>
    </citation>
    <scope>NUCLEOTIDE SEQUENCE [LARGE SCALE GENOMIC DNA]</scope>
    <source>
        <strain evidence="3">cv. Kellogg 1175</strain>
        <tissue evidence="2">Leaf</tissue>
    </source>
</reference>
<protein>
    <recommendedName>
        <fullName evidence="1">DUF569 domain-containing protein</fullName>
    </recommendedName>
</protein>
<dbReference type="PANTHER" id="PTHR31205:SF11">
    <property type="entry name" value="OS05G0115500 PROTEIN"/>
    <property type="match status" value="1"/>
</dbReference>
<evidence type="ECO:0000259" key="1">
    <source>
        <dbReference type="Pfam" id="PF04601"/>
    </source>
</evidence>
<dbReference type="OrthoDB" id="10480012at2759"/>
<gene>
    <name evidence="2" type="ORF">BAE44_0011889</name>
</gene>
<dbReference type="Pfam" id="PF04601">
    <property type="entry name" value="DUF569"/>
    <property type="match status" value="1"/>
</dbReference>
<comment type="caution">
    <text evidence="2">The sequence shown here is derived from an EMBL/GenBank/DDBJ whole genome shotgun (WGS) entry which is preliminary data.</text>
</comment>
<dbReference type="InterPro" id="IPR008999">
    <property type="entry name" value="Actin-crosslinking"/>
</dbReference>
<dbReference type="Proteomes" id="UP000095767">
    <property type="component" value="Unassembled WGS sequence"/>
</dbReference>
<evidence type="ECO:0000313" key="3">
    <source>
        <dbReference type="Proteomes" id="UP000095767"/>
    </source>
</evidence>
<dbReference type="PANTHER" id="PTHR31205">
    <property type="entry name" value="ACTIN CROSS-LINKING PROTEIN (DUF569)"/>
    <property type="match status" value="1"/>
</dbReference>
<accession>A0A1E5VPV1</accession>
<dbReference type="AlphaFoldDB" id="A0A1E5VPV1"/>
<dbReference type="Gene3D" id="2.80.10.50">
    <property type="match status" value="1"/>
</dbReference>